<dbReference type="InterPro" id="IPR051829">
    <property type="entry name" value="Multiheme_Cytochr_ET"/>
</dbReference>
<organism evidence="5">
    <name type="scientific">hydrothermal vent metagenome</name>
    <dbReference type="NCBI Taxonomy" id="652676"/>
    <lineage>
        <taxon>unclassified sequences</taxon>
        <taxon>metagenomes</taxon>
        <taxon>ecological metagenomes</taxon>
    </lineage>
</organism>
<evidence type="ECO:0000256" key="2">
    <source>
        <dbReference type="SAM" id="MobiDB-lite"/>
    </source>
</evidence>
<sequence length="1036" mass="112416">MEFHFFVKRLVTQGSLVAGLLVVGVLVGISDAEARTIAAKRECSICHIMWLDDFQRTDVTPLIPYDPKPVMNTGKQDVVSNERNCFSCHDGYVLDSRFVWQNNKYSHPVGVEPSDKVTLPTANEAELRPDLNLFPLNDDGKVYCGTCHSAHGVDWKQQDSPVFLRAKNIESSICLNCHRNRSTGPNGGNHPVRKKLDPIPPGLLDKGAKFGKGNIIICQSCHRIHGGRDNKVLVASNKNSALCGKCHSDRYAKDRSEASHMGTHPVNITSKKVKIPQEIIDRGGKLGGLGEIICQTCHLPHLAEKNASILVKKNNSDSALCRTCHVKEGRINNTKHDLALEDGDTKNILDQTVAKAGVCSACHVPHKGNGPRMWARQVKTGLEVVSELCLSCHSDGNIAEHKQVGSISHPLGRDLSLLGQPVKLPGFTKDGMKKVGNKQGKVSCASCHNPHQWNPDDPEQSSKPGGPSDASNRFLRVNNKGSDALCLACHKDKGNIAGTKHDVATMDTQSGGAGAVANGAPGLCKTCHLVHKGKGPRLWAIKPIDGTDPISSICMSCHNKNGLGKNKTVGEHTHPVAVPIANLGITASPDGWVIGTKKKPHKAFKKQKLTVLPLFDKRGKKNTTKKGQVTCATCHDPHRWSATTSLKGAALTGEGDATTSFLRISNSQKAELCANCHFDKEPIVLSKHNLAITAPNEKNSSGQIAKNMPVCFNCHVPHNSQGANLWARKLGPGGDKVESMCRDCHQDGGIAQVKQTGEISHPLQVDIKNAGGSTTLPLFNKQGERSKPLRGGRVTCPSCHNPHQWDPMDPTSQTGADAEIEGGASNSFLRLPAAPAGDLCTDCHHDQRWIKGTDHDLRVTAPEAKNLRGQTVQESGVCQQCHTVHNAEQALRLWGREPGDGQDPNARMCLGCHGEGLLGEEKIPVKKNHPAQVTAQILQRRTRRGQVRGFTPLFDPEGRAANTGVISCPTCHNPHRWSPVVMEFGTGENEEGNSRTSFLRNRSKLALCANCHGMDALFRYKYFHGESSRKKHAISR</sequence>
<dbReference type="GO" id="GO:0016491">
    <property type="term" value="F:oxidoreductase activity"/>
    <property type="evidence" value="ECO:0007669"/>
    <property type="project" value="TreeGrafter"/>
</dbReference>
<protein>
    <submittedName>
        <fullName evidence="5">Uncharacterized protein</fullName>
    </submittedName>
</protein>
<feature type="region of interest" description="Disordered" evidence="2">
    <location>
        <begin position="800"/>
        <end position="819"/>
    </location>
</feature>
<name>A0A3B1BX22_9ZZZZ</name>
<gene>
    <name evidence="5" type="ORF">MNBD_GAMMA26-1788</name>
</gene>
<keyword evidence="1" id="KW-0732">Signal</keyword>
<evidence type="ECO:0000259" key="4">
    <source>
        <dbReference type="Pfam" id="PF14522"/>
    </source>
</evidence>
<dbReference type="InterPro" id="IPR010177">
    <property type="entry name" value="Paired_CXXCH_1"/>
</dbReference>
<feature type="domain" description="Cytochrome c7-like" evidence="4">
    <location>
        <begin position="792"/>
        <end position="883"/>
    </location>
</feature>
<dbReference type="Pfam" id="PF09699">
    <property type="entry name" value="Paired_CXXCH_1"/>
    <property type="match status" value="3"/>
</dbReference>
<reference evidence="5" key="1">
    <citation type="submission" date="2018-06" db="EMBL/GenBank/DDBJ databases">
        <authorList>
            <person name="Zhirakovskaya E."/>
        </authorList>
    </citation>
    <scope>NUCLEOTIDE SEQUENCE</scope>
</reference>
<dbReference type="Pfam" id="PF14522">
    <property type="entry name" value="Cytochrome_C7"/>
    <property type="match status" value="1"/>
</dbReference>
<evidence type="ECO:0000259" key="3">
    <source>
        <dbReference type="Pfam" id="PF09699"/>
    </source>
</evidence>
<dbReference type="NCBIfam" id="TIGR01905">
    <property type="entry name" value="paired_CXXCH_1"/>
    <property type="match status" value="1"/>
</dbReference>
<evidence type="ECO:0000256" key="1">
    <source>
        <dbReference type="ARBA" id="ARBA00022729"/>
    </source>
</evidence>
<feature type="domain" description="Doubled CXXCH motif" evidence="3">
    <location>
        <begin position="354"/>
        <end position="395"/>
    </location>
</feature>
<feature type="region of interest" description="Disordered" evidence="2">
    <location>
        <begin position="446"/>
        <end position="474"/>
    </location>
</feature>
<dbReference type="SUPFAM" id="SSF48695">
    <property type="entry name" value="Multiheme cytochromes"/>
    <property type="match status" value="4"/>
</dbReference>
<feature type="domain" description="Doubled CXXCH motif" evidence="3">
    <location>
        <begin position="218"/>
        <end position="249"/>
    </location>
</feature>
<dbReference type="PANTHER" id="PTHR35038:SF6">
    <property type="entry name" value="SURFACE LOCALIZED DECAHEME CYTOCHROME C LIPOPROTEIN"/>
    <property type="match status" value="1"/>
</dbReference>
<dbReference type="EMBL" id="UOFX01000080">
    <property type="protein sequence ID" value="VAX10955.1"/>
    <property type="molecule type" value="Genomic_DNA"/>
</dbReference>
<dbReference type="PANTHER" id="PTHR35038">
    <property type="entry name" value="DISSIMILATORY SULFITE REDUCTASE SIRA"/>
    <property type="match status" value="1"/>
</dbReference>
<accession>A0A3B1BX22</accession>
<dbReference type="InterPro" id="IPR029467">
    <property type="entry name" value="Cyt_c7-like"/>
</dbReference>
<proteinExistence type="predicted"/>
<feature type="domain" description="Doubled CXXCH motif" evidence="3">
    <location>
        <begin position="294"/>
        <end position="327"/>
    </location>
</feature>
<dbReference type="InterPro" id="IPR036280">
    <property type="entry name" value="Multihaem_cyt_sf"/>
</dbReference>
<dbReference type="AlphaFoldDB" id="A0A3B1BX22"/>
<evidence type="ECO:0000313" key="5">
    <source>
        <dbReference type="EMBL" id="VAX10955.1"/>
    </source>
</evidence>
<dbReference type="Gene3D" id="1.10.1130.10">
    <property type="entry name" value="Flavocytochrome C3, Chain A"/>
    <property type="match status" value="5"/>
</dbReference>